<protein>
    <recommendedName>
        <fullName evidence="1">Muconolactone isomerase domain-containing protein</fullName>
    </recommendedName>
</protein>
<dbReference type="Pfam" id="PF02426">
    <property type="entry name" value="MIase"/>
    <property type="match status" value="1"/>
</dbReference>
<gene>
    <name evidence="2" type="ORF">J2I48_16780</name>
</gene>
<keyword evidence="3" id="KW-1185">Reference proteome</keyword>
<dbReference type="RefSeq" id="WP_207336634.1">
    <property type="nucleotide sequence ID" value="NZ_JAFMYU010000014.1"/>
</dbReference>
<dbReference type="Proteomes" id="UP000664795">
    <property type="component" value="Unassembled WGS sequence"/>
</dbReference>
<dbReference type="Gene3D" id="3.30.70.1060">
    <property type="entry name" value="Dimeric alpha+beta barrel"/>
    <property type="match status" value="1"/>
</dbReference>
<evidence type="ECO:0000313" key="3">
    <source>
        <dbReference type="Proteomes" id="UP000664795"/>
    </source>
</evidence>
<dbReference type="InterPro" id="IPR026029">
    <property type="entry name" value="MLI_dom"/>
</dbReference>
<organism evidence="2 3">
    <name type="scientific">Fibrella aquatilis</name>
    <dbReference type="NCBI Taxonomy" id="2817059"/>
    <lineage>
        <taxon>Bacteria</taxon>
        <taxon>Pseudomonadati</taxon>
        <taxon>Bacteroidota</taxon>
        <taxon>Cytophagia</taxon>
        <taxon>Cytophagales</taxon>
        <taxon>Spirosomataceae</taxon>
        <taxon>Fibrella</taxon>
    </lineage>
</organism>
<evidence type="ECO:0000313" key="2">
    <source>
        <dbReference type="EMBL" id="MBO0932667.1"/>
    </source>
</evidence>
<sequence length="97" mass="11206">MSQFMVEFTLAEMDEVFMSKIPSQRAKINEMMEQGRILSYSLSADRAKLWCIVNGDSELEVLETISEFPLINYMKPDVSELMFNNVVSLRVPMFSLN</sequence>
<dbReference type="EMBL" id="JAFMYU010000014">
    <property type="protein sequence ID" value="MBO0932667.1"/>
    <property type="molecule type" value="Genomic_DNA"/>
</dbReference>
<name>A0A939G5C1_9BACT</name>
<proteinExistence type="predicted"/>
<reference evidence="2 3" key="1">
    <citation type="submission" date="2021-03" db="EMBL/GenBank/DDBJ databases">
        <title>Fibrella sp. HMF5036 genome sequencing and assembly.</title>
        <authorList>
            <person name="Kang H."/>
            <person name="Kim H."/>
            <person name="Bae S."/>
            <person name="Joh K."/>
        </authorList>
    </citation>
    <scope>NUCLEOTIDE SEQUENCE [LARGE SCALE GENOMIC DNA]</scope>
    <source>
        <strain evidence="2 3">HMF5036</strain>
    </source>
</reference>
<comment type="caution">
    <text evidence="2">The sequence shown here is derived from an EMBL/GenBank/DDBJ whole genome shotgun (WGS) entry which is preliminary data.</text>
</comment>
<dbReference type="AlphaFoldDB" id="A0A939G5C1"/>
<evidence type="ECO:0000259" key="1">
    <source>
        <dbReference type="Pfam" id="PF02426"/>
    </source>
</evidence>
<accession>A0A939G5C1</accession>
<feature type="domain" description="Muconolactone isomerase" evidence="1">
    <location>
        <begin position="17"/>
        <end position="81"/>
    </location>
</feature>